<dbReference type="Gene3D" id="1.10.357.10">
    <property type="entry name" value="Tetracycline Repressor, domain 2"/>
    <property type="match status" value="1"/>
</dbReference>
<dbReference type="GO" id="GO:0003700">
    <property type="term" value="F:DNA-binding transcription factor activity"/>
    <property type="evidence" value="ECO:0007669"/>
    <property type="project" value="TreeGrafter"/>
</dbReference>
<feature type="region of interest" description="Disordered" evidence="5">
    <location>
        <begin position="1"/>
        <end position="35"/>
    </location>
</feature>
<keyword evidence="1" id="KW-0805">Transcription regulation</keyword>
<dbReference type="InterPro" id="IPR009057">
    <property type="entry name" value="Homeodomain-like_sf"/>
</dbReference>
<dbReference type="PANTHER" id="PTHR30055">
    <property type="entry name" value="HTH-TYPE TRANSCRIPTIONAL REGULATOR RUTR"/>
    <property type="match status" value="1"/>
</dbReference>
<protein>
    <submittedName>
        <fullName evidence="7">TetR/AcrR family transcriptional regulator</fullName>
    </submittedName>
</protein>
<dbReference type="EMBL" id="VUJV01000001">
    <property type="protein sequence ID" value="KAA1421939.1"/>
    <property type="molecule type" value="Genomic_DNA"/>
</dbReference>
<dbReference type="InterPro" id="IPR050109">
    <property type="entry name" value="HTH-type_TetR-like_transc_reg"/>
</dbReference>
<evidence type="ECO:0000256" key="2">
    <source>
        <dbReference type="ARBA" id="ARBA00023125"/>
    </source>
</evidence>
<dbReference type="AlphaFoldDB" id="A0A5B1LQH6"/>
<dbReference type="PROSITE" id="PS50977">
    <property type="entry name" value="HTH_TETR_2"/>
    <property type="match status" value="1"/>
</dbReference>
<dbReference type="GO" id="GO:0000976">
    <property type="term" value="F:transcription cis-regulatory region binding"/>
    <property type="evidence" value="ECO:0007669"/>
    <property type="project" value="TreeGrafter"/>
</dbReference>
<evidence type="ECO:0000256" key="4">
    <source>
        <dbReference type="PROSITE-ProRule" id="PRU00335"/>
    </source>
</evidence>
<name>A0A5B1LQH6_9ACTN</name>
<feature type="compositionally biased region" description="Basic and acidic residues" evidence="5">
    <location>
        <begin position="1"/>
        <end position="10"/>
    </location>
</feature>
<accession>A0A5B1LQH6</accession>
<dbReference type="PANTHER" id="PTHR30055:SF234">
    <property type="entry name" value="HTH-TYPE TRANSCRIPTIONAL REGULATOR BETI"/>
    <property type="match status" value="1"/>
</dbReference>
<evidence type="ECO:0000256" key="1">
    <source>
        <dbReference type="ARBA" id="ARBA00023015"/>
    </source>
</evidence>
<gene>
    <name evidence="7" type="ORF">F0U44_06660</name>
</gene>
<evidence type="ECO:0000256" key="3">
    <source>
        <dbReference type="ARBA" id="ARBA00023163"/>
    </source>
</evidence>
<dbReference type="Pfam" id="PF00440">
    <property type="entry name" value="TetR_N"/>
    <property type="match status" value="1"/>
</dbReference>
<evidence type="ECO:0000313" key="7">
    <source>
        <dbReference type="EMBL" id="KAA1421939.1"/>
    </source>
</evidence>
<feature type="domain" description="HTH tetR-type" evidence="6">
    <location>
        <begin position="33"/>
        <end position="93"/>
    </location>
</feature>
<dbReference type="PRINTS" id="PR00455">
    <property type="entry name" value="HTHTETR"/>
</dbReference>
<dbReference type="SUPFAM" id="SSF46689">
    <property type="entry name" value="Homeodomain-like"/>
    <property type="match status" value="1"/>
</dbReference>
<dbReference type="Proteomes" id="UP000325003">
    <property type="component" value="Unassembled WGS sequence"/>
</dbReference>
<reference evidence="7 8" key="2">
    <citation type="submission" date="2019-09" db="EMBL/GenBank/DDBJ databases">
        <authorList>
            <person name="Jin C."/>
        </authorList>
    </citation>
    <scope>NUCLEOTIDE SEQUENCE [LARGE SCALE GENOMIC DNA]</scope>
    <source>
        <strain evidence="7 8">BN130099</strain>
    </source>
</reference>
<dbReference type="InterPro" id="IPR001647">
    <property type="entry name" value="HTH_TetR"/>
</dbReference>
<sequence>MRLVNERADKVSGVSSAPPEAPKTRRSQAERRQTTQAQLIAATIESLVEDGWSGTTTRSVAQRAGVSQGAQQHYYPTKRALVEAALGSILEEQATLATTWELPTEEAERIEFLLDRLWDVHCLPVNLAVQELLTVARTDPDAAEGIGRLHDEAEGAAIGLGKLLLPEIADHPEFDNWVKVSVATMRGIVGVAAVIDPKDSDVWPHARAVLLRGRPR</sequence>
<evidence type="ECO:0000259" key="6">
    <source>
        <dbReference type="PROSITE" id="PS50977"/>
    </source>
</evidence>
<feature type="DNA-binding region" description="H-T-H motif" evidence="4">
    <location>
        <begin position="56"/>
        <end position="75"/>
    </location>
</feature>
<comment type="caution">
    <text evidence="7">The sequence shown here is derived from an EMBL/GenBank/DDBJ whole genome shotgun (WGS) entry which is preliminary data.</text>
</comment>
<keyword evidence="2 4" id="KW-0238">DNA-binding</keyword>
<organism evidence="7 8">
    <name type="scientific">Nocardioides humilatus</name>
    <dbReference type="NCBI Taxonomy" id="2607660"/>
    <lineage>
        <taxon>Bacteria</taxon>
        <taxon>Bacillati</taxon>
        <taxon>Actinomycetota</taxon>
        <taxon>Actinomycetes</taxon>
        <taxon>Propionibacteriales</taxon>
        <taxon>Nocardioidaceae</taxon>
        <taxon>Nocardioides</taxon>
    </lineage>
</organism>
<reference evidence="7 8" key="1">
    <citation type="submission" date="2019-09" db="EMBL/GenBank/DDBJ databases">
        <title>Nocardioides panacisoli sp. nov., isolated from the soil of a ginseng field.</title>
        <authorList>
            <person name="Cho C."/>
        </authorList>
    </citation>
    <scope>NUCLEOTIDE SEQUENCE [LARGE SCALE GENOMIC DNA]</scope>
    <source>
        <strain evidence="7 8">BN130099</strain>
    </source>
</reference>
<keyword evidence="8" id="KW-1185">Reference proteome</keyword>
<proteinExistence type="predicted"/>
<evidence type="ECO:0000313" key="8">
    <source>
        <dbReference type="Proteomes" id="UP000325003"/>
    </source>
</evidence>
<keyword evidence="3" id="KW-0804">Transcription</keyword>
<evidence type="ECO:0000256" key="5">
    <source>
        <dbReference type="SAM" id="MobiDB-lite"/>
    </source>
</evidence>